<organism evidence="3 4">
    <name type="scientific">Acidovorax facilis</name>
    <dbReference type="NCBI Taxonomy" id="12917"/>
    <lineage>
        <taxon>Bacteria</taxon>
        <taxon>Pseudomonadati</taxon>
        <taxon>Pseudomonadota</taxon>
        <taxon>Betaproteobacteria</taxon>
        <taxon>Burkholderiales</taxon>
        <taxon>Comamonadaceae</taxon>
        <taxon>Acidovorax</taxon>
    </lineage>
</organism>
<dbReference type="EMBL" id="JBHSAJ010000029">
    <property type="protein sequence ID" value="MFC3935366.1"/>
    <property type="molecule type" value="Genomic_DNA"/>
</dbReference>
<dbReference type="RefSeq" id="WP_055401213.1">
    <property type="nucleotide sequence ID" value="NZ_JAMXAX010000043.1"/>
</dbReference>
<feature type="chain" id="PRO_5045377127" evidence="1">
    <location>
        <begin position="23"/>
        <end position="175"/>
    </location>
</feature>
<gene>
    <name evidence="3" type="ORF">ACFOW3_12100</name>
</gene>
<dbReference type="PANTHER" id="PTHR36919">
    <property type="entry name" value="BLR1215 PROTEIN"/>
    <property type="match status" value="1"/>
</dbReference>
<sequence>MKPSFALAAVALALGLAHNASAQEAATQPATAPHPKAPLGRWITESGNLEVEIAPCPTNANGTASANTGGSSGTNTLCGKVVRVLANRSMSAPGTEMAAADARPALGMTMLSGLRDSGSGEYQGEIYNRENAKTYRSTLTPAEPDQLLVRAYVGIPLFGKTQVWRRPAAERGGVQ</sequence>
<protein>
    <submittedName>
        <fullName evidence="3">DUF2147 domain-containing protein</fullName>
    </submittedName>
</protein>
<evidence type="ECO:0000313" key="4">
    <source>
        <dbReference type="Proteomes" id="UP001595693"/>
    </source>
</evidence>
<evidence type="ECO:0000259" key="2">
    <source>
        <dbReference type="Pfam" id="PF09917"/>
    </source>
</evidence>
<dbReference type="InterPro" id="IPR019223">
    <property type="entry name" value="DUF2147"/>
</dbReference>
<reference evidence="4" key="1">
    <citation type="journal article" date="2019" name="Int. J. Syst. Evol. Microbiol.">
        <title>The Global Catalogue of Microorganisms (GCM) 10K type strain sequencing project: providing services to taxonomists for standard genome sequencing and annotation.</title>
        <authorList>
            <consortium name="The Broad Institute Genomics Platform"/>
            <consortium name="The Broad Institute Genome Sequencing Center for Infectious Disease"/>
            <person name="Wu L."/>
            <person name="Ma J."/>
        </authorList>
    </citation>
    <scope>NUCLEOTIDE SEQUENCE [LARGE SCALE GENOMIC DNA]</scope>
    <source>
        <strain evidence="4">CCUG 2113</strain>
    </source>
</reference>
<comment type="caution">
    <text evidence="3">The sequence shown here is derived from an EMBL/GenBank/DDBJ whole genome shotgun (WGS) entry which is preliminary data.</text>
</comment>
<proteinExistence type="predicted"/>
<dbReference type="Proteomes" id="UP001595693">
    <property type="component" value="Unassembled WGS sequence"/>
</dbReference>
<keyword evidence="1" id="KW-0732">Signal</keyword>
<name>A0ABV8DA38_9BURK</name>
<evidence type="ECO:0000313" key="3">
    <source>
        <dbReference type="EMBL" id="MFC3935366.1"/>
    </source>
</evidence>
<keyword evidence="4" id="KW-1185">Reference proteome</keyword>
<accession>A0ABV8DA38</accession>
<evidence type="ECO:0000256" key="1">
    <source>
        <dbReference type="SAM" id="SignalP"/>
    </source>
</evidence>
<dbReference type="Pfam" id="PF09917">
    <property type="entry name" value="DUF2147"/>
    <property type="match status" value="1"/>
</dbReference>
<dbReference type="Gene3D" id="2.40.128.520">
    <property type="match status" value="1"/>
</dbReference>
<feature type="domain" description="DUF2147" evidence="2">
    <location>
        <begin position="40"/>
        <end position="166"/>
    </location>
</feature>
<feature type="signal peptide" evidence="1">
    <location>
        <begin position="1"/>
        <end position="22"/>
    </location>
</feature>
<dbReference type="PANTHER" id="PTHR36919:SF2">
    <property type="entry name" value="BLL6627 PROTEIN"/>
    <property type="match status" value="1"/>
</dbReference>